<dbReference type="RefSeq" id="XP_033604503.1">
    <property type="nucleotide sequence ID" value="XM_033741636.1"/>
</dbReference>
<sequence length="584" mass="62921">MDYLRAAGQSINNAVAVSPIGRIYRLDGSGHDKEIENAKFLTEVRAGITTFFTMAYIISVNAVILADSGATCECNDPSGMCLDQNTEYNLCKLDIQRDLITATAAISALSSFMLGALTNLPVALAPGMGLNAYFAYQVVGFHGTGPVPYRLALAAVFIEGLIFVALSLLGMRQWLVRLLPHSLKIASACGIGLFLAEIGLSYSAGIGAITGSISTPLDLAGCPVSARDPVTGFCTGQKLRNPTLWIGIFCGGILTAYLMAYRVKSAIVIGIMVTSIISWPRGTSFTFFPYTEAGDEMFNFFKQVASFRPIHQTLNAIDWNIGSKPTQFALALFTFLYVDIIDCTATMYSMARISGSLDKETGDFPRSTIAYSVDAISISIGALLGTSPVTAYIESGAGIAEGGRTGLTAMTTGLCFLVSVFFAPIFASIPPWATGCTLIIVGATMMRQVTSINWNYIGDVIPAFVTLMFIPFSYSVAYGVIAGIMTYATLNSLIWFTALITGDRIVPRDEDQKEYWTWKPKGNLPFIFRLAKKAKNQATGKQDSRRSASSSSSSQEDLARVNSWKEDGHVIEMHVKGPSRGPQA</sequence>
<feature type="transmembrane region" description="Helical" evidence="8">
    <location>
        <begin position="456"/>
        <end position="474"/>
    </location>
</feature>
<evidence type="ECO:0000256" key="3">
    <source>
        <dbReference type="ARBA" id="ARBA00022448"/>
    </source>
</evidence>
<evidence type="ECO:0000256" key="1">
    <source>
        <dbReference type="ARBA" id="ARBA00004141"/>
    </source>
</evidence>
<feature type="transmembrane region" description="Helical" evidence="8">
    <location>
        <begin position="151"/>
        <end position="171"/>
    </location>
</feature>
<feature type="transmembrane region" description="Helical" evidence="8">
    <location>
        <begin position="183"/>
        <end position="209"/>
    </location>
</feature>
<comment type="subcellular location">
    <subcellularLocation>
        <location evidence="1">Membrane</location>
        <topology evidence="1">Multi-pass membrane protein</topology>
    </subcellularLocation>
</comment>
<evidence type="ECO:0000256" key="5">
    <source>
        <dbReference type="ARBA" id="ARBA00022989"/>
    </source>
</evidence>
<evidence type="ECO:0000256" key="6">
    <source>
        <dbReference type="ARBA" id="ARBA00023136"/>
    </source>
</evidence>
<evidence type="ECO:0000256" key="7">
    <source>
        <dbReference type="SAM" id="MobiDB-lite"/>
    </source>
</evidence>
<feature type="transmembrane region" description="Helical" evidence="8">
    <location>
        <begin position="99"/>
        <end position="118"/>
    </location>
</feature>
<comment type="similarity">
    <text evidence="2">Belongs to the nucleobase:cation symporter-2 (NCS2) (TC 2.A.40) family. Azg-like subfamily.</text>
</comment>
<feature type="region of interest" description="Disordered" evidence="7">
    <location>
        <begin position="537"/>
        <end position="584"/>
    </location>
</feature>
<feature type="compositionally biased region" description="Basic and acidic residues" evidence="7">
    <location>
        <begin position="557"/>
        <end position="575"/>
    </location>
</feature>
<protein>
    <recommendedName>
        <fullName evidence="11">Purine transporter</fullName>
    </recommendedName>
</protein>
<dbReference type="GeneID" id="54482690"/>
<accession>A0A6A6WGR4</accession>
<dbReference type="Pfam" id="PF00860">
    <property type="entry name" value="Xan_ur_permease"/>
    <property type="match status" value="1"/>
</dbReference>
<dbReference type="AlphaFoldDB" id="A0A6A6WGR4"/>
<dbReference type="EMBL" id="ML996566">
    <property type="protein sequence ID" value="KAF2762052.1"/>
    <property type="molecule type" value="Genomic_DNA"/>
</dbReference>
<proteinExistence type="inferred from homology"/>
<name>A0A6A6WGR4_9PEZI</name>
<reference evidence="9" key="1">
    <citation type="journal article" date="2020" name="Stud. Mycol.">
        <title>101 Dothideomycetes genomes: a test case for predicting lifestyles and emergence of pathogens.</title>
        <authorList>
            <person name="Haridas S."/>
            <person name="Albert R."/>
            <person name="Binder M."/>
            <person name="Bloem J."/>
            <person name="Labutti K."/>
            <person name="Salamov A."/>
            <person name="Andreopoulos B."/>
            <person name="Baker S."/>
            <person name="Barry K."/>
            <person name="Bills G."/>
            <person name="Bluhm B."/>
            <person name="Cannon C."/>
            <person name="Castanera R."/>
            <person name="Culley D."/>
            <person name="Daum C."/>
            <person name="Ezra D."/>
            <person name="Gonzalez J."/>
            <person name="Henrissat B."/>
            <person name="Kuo A."/>
            <person name="Liang C."/>
            <person name="Lipzen A."/>
            <person name="Lutzoni F."/>
            <person name="Magnuson J."/>
            <person name="Mondo S."/>
            <person name="Nolan M."/>
            <person name="Ohm R."/>
            <person name="Pangilinan J."/>
            <person name="Park H.-J."/>
            <person name="Ramirez L."/>
            <person name="Alfaro M."/>
            <person name="Sun H."/>
            <person name="Tritt A."/>
            <person name="Yoshinaga Y."/>
            <person name="Zwiers L.-H."/>
            <person name="Turgeon B."/>
            <person name="Goodwin S."/>
            <person name="Spatafora J."/>
            <person name="Crous P."/>
            <person name="Grigoriev I."/>
        </authorList>
    </citation>
    <scope>NUCLEOTIDE SEQUENCE</scope>
    <source>
        <strain evidence="9">CBS 121739</strain>
    </source>
</reference>
<dbReference type="GO" id="GO:0015854">
    <property type="term" value="P:guanine transport"/>
    <property type="evidence" value="ECO:0007669"/>
    <property type="project" value="TreeGrafter"/>
</dbReference>
<feature type="transmembrane region" description="Helical" evidence="8">
    <location>
        <begin position="480"/>
        <end position="500"/>
    </location>
</feature>
<feature type="transmembrane region" description="Helical" evidence="8">
    <location>
        <begin position="244"/>
        <end position="263"/>
    </location>
</feature>
<keyword evidence="10" id="KW-1185">Reference proteome</keyword>
<keyword evidence="5 8" id="KW-1133">Transmembrane helix</keyword>
<evidence type="ECO:0000313" key="10">
    <source>
        <dbReference type="Proteomes" id="UP000799437"/>
    </source>
</evidence>
<evidence type="ECO:0000256" key="8">
    <source>
        <dbReference type="SAM" id="Phobius"/>
    </source>
</evidence>
<feature type="transmembrane region" description="Helical" evidence="8">
    <location>
        <begin position="328"/>
        <end position="349"/>
    </location>
</feature>
<organism evidence="9 10">
    <name type="scientific">Pseudovirgaria hyperparasitica</name>
    <dbReference type="NCBI Taxonomy" id="470096"/>
    <lineage>
        <taxon>Eukaryota</taxon>
        <taxon>Fungi</taxon>
        <taxon>Dikarya</taxon>
        <taxon>Ascomycota</taxon>
        <taxon>Pezizomycotina</taxon>
        <taxon>Dothideomycetes</taxon>
        <taxon>Dothideomycetes incertae sedis</taxon>
        <taxon>Acrospermales</taxon>
        <taxon>Acrospermaceae</taxon>
        <taxon>Pseudovirgaria</taxon>
    </lineage>
</organism>
<evidence type="ECO:0000256" key="4">
    <source>
        <dbReference type="ARBA" id="ARBA00022692"/>
    </source>
</evidence>
<evidence type="ECO:0000313" key="9">
    <source>
        <dbReference type="EMBL" id="KAF2762052.1"/>
    </source>
</evidence>
<dbReference type="PANTHER" id="PTHR43337">
    <property type="entry name" value="XANTHINE/URACIL PERMEASE C887.17-RELATED"/>
    <property type="match status" value="1"/>
</dbReference>
<feature type="transmembrane region" description="Helical" evidence="8">
    <location>
        <begin position="369"/>
        <end position="393"/>
    </location>
</feature>
<dbReference type="Proteomes" id="UP000799437">
    <property type="component" value="Unassembled WGS sequence"/>
</dbReference>
<dbReference type="GO" id="GO:0005345">
    <property type="term" value="F:purine nucleobase transmembrane transporter activity"/>
    <property type="evidence" value="ECO:0007669"/>
    <property type="project" value="TreeGrafter"/>
</dbReference>
<dbReference type="InterPro" id="IPR045018">
    <property type="entry name" value="Azg-like"/>
</dbReference>
<dbReference type="OrthoDB" id="431212at2759"/>
<dbReference type="GO" id="GO:0015853">
    <property type="term" value="P:adenine transport"/>
    <property type="evidence" value="ECO:0007669"/>
    <property type="project" value="TreeGrafter"/>
</dbReference>
<feature type="transmembrane region" description="Helical" evidence="8">
    <location>
        <begin position="405"/>
        <end position="426"/>
    </location>
</feature>
<keyword evidence="3" id="KW-0813">Transport</keyword>
<dbReference type="GO" id="GO:0005886">
    <property type="term" value="C:plasma membrane"/>
    <property type="evidence" value="ECO:0007669"/>
    <property type="project" value="TreeGrafter"/>
</dbReference>
<keyword evidence="6 8" id="KW-0472">Membrane</keyword>
<evidence type="ECO:0008006" key="11">
    <source>
        <dbReference type="Google" id="ProtNLM"/>
    </source>
</evidence>
<gene>
    <name evidence="9" type="ORF">EJ05DRAFT_434150</name>
</gene>
<dbReference type="PANTHER" id="PTHR43337:SF3">
    <property type="entry name" value="PURINE TRANSPORTER"/>
    <property type="match status" value="1"/>
</dbReference>
<keyword evidence="4 8" id="KW-0812">Transmembrane</keyword>
<evidence type="ECO:0000256" key="2">
    <source>
        <dbReference type="ARBA" id="ARBA00005697"/>
    </source>
</evidence>
<dbReference type="InterPro" id="IPR006043">
    <property type="entry name" value="NCS2"/>
</dbReference>